<dbReference type="InterPro" id="IPR041382">
    <property type="entry name" value="SH3_16"/>
</dbReference>
<keyword evidence="4" id="KW-0788">Thiol protease</keyword>
<keyword evidence="7" id="KW-1185">Reference proteome</keyword>
<reference evidence="6 7" key="1">
    <citation type="submission" date="2023-01" db="EMBL/GenBank/DDBJ databases">
        <title>Novel diversity within Roseofilum (Cyanobacteria; Desertifilaceae) from marine benthic mats with descriptions of four novel species.</title>
        <authorList>
            <person name="Wang Y."/>
            <person name="Berthold D.E."/>
            <person name="Hu J."/>
            <person name="Lefler F.W."/>
            <person name="Laughinghouse H.D. IV."/>
        </authorList>
    </citation>
    <scope>NUCLEOTIDE SEQUENCE [LARGE SCALE GENOMIC DNA]</scope>
    <source>
        <strain evidence="6 7">BLCC-M143</strain>
    </source>
</reference>
<evidence type="ECO:0000256" key="1">
    <source>
        <dbReference type="ARBA" id="ARBA00007074"/>
    </source>
</evidence>
<dbReference type="InterPro" id="IPR000064">
    <property type="entry name" value="NLP_P60_dom"/>
</dbReference>
<evidence type="ECO:0000313" key="6">
    <source>
        <dbReference type="EMBL" id="MDJ1184054.1"/>
    </source>
</evidence>
<keyword evidence="2" id="KW-0645">Protease</keyword>
<keyword evidence="3" id="KW-0378">Hydrolase</keyword>
<evidence type="ECO:0000259" key="5">
    <source>
        <dbReference type="PROSITE" id="PS51935"/>
    </source>
</evidence>
<evidence type="ECO:0000256" key="3">
    <source>
        <dbReference type="ARBA" id="ARBA00022801"/>
    </source>
</evidence>
<dbReference type="Proteomes" id="UP001232992">
    <property type="component" value="Unassembled WGS sequence"/>
</dbReference>
<dbReference type="SUPFAM" id="SSF82057">
    <property type="entry name" value="Prokaryotic SH3-related domain"/>
    <property type="match status" value="1"/>
</dbReference>
<accession>A0ABT7BZZ6</accession>
<feature type="domain" description="NlpC/P60" evidence="5">
    <location>
        <begin position="85"/>
        <end position="221"/>
    </location>
</feature>
<dbReference type="InterPro" id="IPR038765">
    <property type="entry name" value="Papain-like_cys_pep_sf"/>
</dbReference>
<dbReference type="PANTHER" id="PTHR47053">
    <property type="entry name" value="MUREIN DD-ENDOPEPTIDASE MEPH-RELATED"/>
    <property type="match status" value="1"/>
</dbReference>
<evidence type="ECO:0000256" key="2">
    <source>
        <dbReference type="ARBA" id="ARBA00022670"/>
    </source>
</evidence>
<comment type="similarity">
    <text evidence="1">Belongs to the peptidase C40 family.</text>
</comment>
<evidence type="ECO:0000313" key="7">
    <source>
        <dbReference type="Proteomes" id="UP001232992"/>
    </source>
</evidence>
<name>A0ABT7BZZ6_9CYAN</name>
<protein>
    <submittedName>
        <fullName evidence="6">NlpC/P60 family protein</fullName>
    </submittedName>
</protein>
<gene>
    <name evidence="6" type="ORF">PMH09_12740</name>
</gene>
<organism evidence="6 7">
    <name type="scientific">Roseofilum casamattae BLCC-M143</name>
    <dbReference type="NCBI Taxonomy" id="3022442"/>
    <lineage>
        <taxon>Bacteria</taxon>
        <taxon>Bacillati</taxon>
        <taxon>Cyanobacteriota</taxon>
        <taxon>Cyanophyceae</taxon>
        <taxon>Desertifilales</taxon>
        <taxon>Desertifilaceae</taxon>
        <taxon>Roseofilum</taxon>
        <taxon>Roseofilum casamattae</taxon>
    </lineage>
</organism>
<dbReference type="Gene3D" id="3.90.1720.10">
    <property type="entry name" value="endopeptidase domain like (from Nostoc punctiforme)"/>
    <property type="match status" value="1"/>
</dbReference>
<dbReference type="Gene3D" id="2.30.30.40">
    <property type="entry name" value="SH3 Domains"/>
    <property type="match status" value="1"/>
</dbReference>
<dbReference type="InterPro" id="IPR051202">
    <property type="entry name" value="Peptidase_C40"/>
</dbReference>
<sequence length="242" mass="27158">MTLESLDTTLTYRCTDNLDLYSTSQCQELGTQAARDRKFRILATPEQNAIPVLLLEDDYSGWLSNTDLDKIEPTSDGYYPVSVSRIEIEERIDRAIAYTRNAMDGPQKYLWGGNLGPDYDCSGLIQTAFVSVGIWIPRDAYQQQYWTQPISLDELQPGDLIFFASKQRVDHVALYVGDGQYIHSSGTSTGRNGIAIDRLSTEGDAIGQYYYSIICGAGRIMSSYLSQGKPDVWPSRESLFIK</sequence>
<dbReference type="PROSITE" id="PS51935">
    <property type="entry name" value="NLPC_P60"/>
    <property type="match status" value="1"/>
</dbReference>
<dbReference type="Pfam" id="PF00877">
    <property type="entry name" value="NLPC_P60"/>
    <property type="match status" value="1"/>
</dbReference>
<dbReference type="EMBL" id="JAQOSQ010000012">
    <property type="protein sequence ID" value="MDJ1184054.1"/>
    <property type="molecule type" value="Genomic_DNA"/>
</dbReference>
<dbReference type="SUPFAM" id="SSF54001">
    <property type="entry name" value="Cysteine proteinases"/>
    <property type="match status" value="1"/>
</dbReference>
<dbReference type="RefSeq" id="WP_283758707.1">
    <property type="nucleotide sequence ID" value="NZ_JAQOSQ010000012.1"/>
</dbReference>
<evidence type="ECO:0000256" key="4">
    <source>
        <dbReference type="ARBA" id="ARBA00022807"/>
    </source>
</evidence>
<comment type="caution">
    <text evidence="6">The sequence shown here is derived from an EMBL/GenBank/DDBJ whole genome shotgun (WGS) entry which is preliminary data.</text>
</comment>
<dbReference type="PANTHER" id="PTHR47053:SF1">
    <property type="entry name" value="MUREIN DD-ENDOPEPTIDASE MEPH-RELATED"/>
    <property type="match status" value="1"/>
</dbReference>
<proteinExistence type="inferred from homology"/>
<dbReference type="Pfam" id="PF18348">
    <property type="entry name" value="SH3_16"/>
    <property type="match status" value="1"/>
</dbReference>